<gene>
    <name evidence="1" type="ORF">JCM19240_3723</name>
</gene>
<accession>A0A090T7Y7</accession>
<dbReference type="Proteomes" id="UP000029224">
    <property type="component" value="Unassembled WGS sequence"/>
</dbReference>
<evidence type="ECO:0000313" key="2">
    <source>
        <dbReference type="Proteomes" id="UP000029224"/>
    </source>
</evidence>
<protein>
    <recommendedName>
        <fullName evidence="3">Shikimate kinase</fullName>
    </recommendedName>
</protein>
<dbReference type="AlphaFoldDB" id="A0A090T7Y7"/>
<reference evidence="1 2" key="1">
    <citation type="submission" date="2014-09" db="EMBL/GenBank/DDBJ databases">
        <title>Vibrio maritimus JCM 19240. (C210) whole genome shotgun sequence.</title>
        <authorList>
            <person name="Sawabe T."/>
            <person name="Meirelles P."/>
            <person name="Nakanishi M."/>
            <person name="Sayaka M."/>
            <person name="Hattori M."/>
            <person name="Ohkuma M."/>
        </authorList>
    </citation>
    <scope>NUCLEOTIDE SEQUENCE [LARGE SCALE GENOMIC DNA]</scope>
    <source>
        <strain evidence="1 2">JCM 19240</strain>
    </source>
</reference>
<sequence length="172" mass="19933">MSVGRTLSKQLGIPLFHNHMSIEPALQFFEHGSSSFRRFVSTYRQMIFEETIVSKLDGLIFTYVWDLDSVHDHQFVEKTCNQFKDAGASVLLVELTASLEQRLYRNTTEERLQEKPSKRNIAQSESRLLRANEKHRMNSNEKDVLPFSHLLIDNTDLTPAQVTEKVIQHLNT</sequence>
<comment type="caution">
    <text evidence="1">The sequence shown here is derived from an EMBL/GenBank/DDBJ whole genome shotgun (WGS) entry which is preliminary data.</text>
</comment>
<name>A0A090T7Y7_9VIBR</name>
<proteinExistence type="predicted"/>
<keyword evidence="2" id="KW-1185">Reference proteome</keyword>
<organism evidence="1 2">
    <name type="scientific">Vibrio maritimus</name>
    <dbReference type="NCBI Taxonomy" id="990268"/>
    <lineage>
        <taxon>Bacteria</taxon>
        <taxon>Pseudomonadati</taxon>
        <taxon>Pseudomonadota</taxon>
        <taxon>Gammaproteobacteria</taxon>
        <taxon>Vibrionales</taxon>
        <taxon>Vibrionaceae</taxon>
        <taxon>Vibrio</taxon>
    </lineage>
</organism>
<reference evidence="1 2" key="2">
    <citation type="submission" date="2014-09" db="EMBL/GenBank/DDBJ databases">
        <authorList>
            <consortium name="NBRP consortium"/>
            <person name="Sawabe T."/>
            <person name="Meirelles P."/>
            <person name="Nakanishi M."/>
            <person name="Sayaka M."/>
            <person name="Hattori M."/>
            <person name="Ohkuma M."/>
        </authorList>
    </citation>
    <scope>NUCLEOTIDE SEQUENCE [LARGE SCALE GENOMIC DNA]</scope>
    <source>
        <strain evidence="1 2">JCM 19240</strain>
    </source>
</reference>
<evidence type="ECO:0000313" key="1">
    <source>
        <dbReference type="EMBL" id="GAL35353.1"/>
    </source>
</evidence>
<dbReference type="EMBL" id="BBMT01000006">
    <property type="protein sequence ID" value="GAL35353.1"/>
    <property type="molecule type" value="Genomic_DNA"/>
</dbReference>
<dbReference type="SUPFAM" id="SSF52540">
    <property type="entry name" value="P-loop containing nucleoside triphosphate hydrolases"/>
    <property type="match status" value="1"/>
</dbReference>
<evidence type="ECO:0008006" key="3">
    <source>
        <dbReference type="Google" id="ProtNLM"/>
    </source>
</evidence>
<dbReference type="Gene3D" id="3.40.50.300">
    <property type="entry name" value="P-loop containing nucleotide triphosphate hydrolases"/>
    <property type="match status" value="1"/>
</dbReference>
<dbReference type="InterPro" id="IPR027417">
    <property type="entry name" value="P-loop_NTPase"/>
</dbReference>